<reference evidence="2" key="1">
    <citation type="submission" date="2023-03" db="EMBL/GenBank/DDBJ databases">
        <title>Massive genome expansion in bonnet fungi (Mycena s.s.) driven by repeated elements and novel gene families across ecological guilds.</title>
        <authorList>
            <consortium name="Lawrence Berkeley National Laboratory"/>
            <person name="Harder C.B."/>
            <person name="Miyauchi S."/>
            <person name="Viragh M."/>
            <person name="Kuo A."/>
            <person name="Thoen E."/>
            <person name="Andreopoulos B."/>
            <person name="Lu D."/>
            <person name="Skrede I."/>
            <person name="Drula E."/>
            <person name="Henrissat B."/>
            <person name="Morin E."/>
            <person name="Kohler A."/>
            <person name="Barry K."/>
            <person name="LaButti K."/>
            <person name="Morin E."/>
            <person name="Salamov A."/>
            <person name="Lipzen A."/>
            <person name="Mereny Z."/>
            <person name="Hegedus B."/>
            <person name="Baldrian P."/>
            <person name="Stursova M."/>
            <person name="Weitz H."/>
            <person name="Taylor A."/>
            <person name="Grigoriev I.V."/>
            <person name="Nagy L.G."/>
            <person name="Martin F."/>
            <person name="Kauserud H."/>
        </authorList>
    </citation>
    <scope>NUCLEOTIDE SEQUENCE</scope>
    <source>
        <strain evidence="2">CBHHK002</strain>
    </source>
</reference>
<organism evidence="2 3">
    <name type="scientific">Mycena albidolilacea</name>
    <dbReference type="NCBI Taxonomy" id="1033008"/>
    <lineage>
        <taxon>Eukaryota</taxon>
        <taxon>Fungi</taxon>
        <taxon>Dikarya</taxon>
        <taxon>Basidiomycota</taxon>
        <taxon>Agaricomycotina</taxon>
        <taxon>Agaricomycetes</taxon>
        <taxon>Agaricomycetidae</taxon>
        <taxon>Agaricales</taxon>
        <taxon>Marasmiineae</taxon>
        <taxon>Mycenaceae</taxon>
        <taxon>Mycena</taxon>
    </lineage>
</organism>
<proteinExistence type="predicted"/>
<keyword evidence="3" id="KW-1185">Reference proteome</keyword>
<sequence length="91" mass="10434">MLFWVVIGFSSVGKLCRTPPLISPPAPLALVIDLHLLLISVVIQTQTQVLWMSMLNPVRLRPRKHRHVLVYAMNLWFAAAHLRLVHDCPLY</sequence>
<evidence type="ECO:0000313" key="3">
    <source>
        <dbReference type="Proteomes" id="UP001218218"/>
    </source>
</evidence>
<keyword evidence="1" id="KW-0812">Transmembrane</keyword>
<feature type="transmembrane region" description="Helical" evidence="1">
    <location>
        <begin position="26"/>
        <end position="47"/>
    </location>
</feature>
<dbReference type="Proteomes" id="UP001218218">
    <property type="component" value="Unassembled WGS sequence"/>
</dbReference>
<feature type="transmembrane region" description="Helical" evidence="1">
    <location>
        <begin position="68"/>
        <end position="86"/>
    </location>
</feature>
<dbReference type="AlphaFoldDB" id="A0AAD6Z7X8"/>
<dbReference type="EMBL" id="JARIHO010000074">
    <property type="protein sequence ID" value="KAJ7311664.1"/>
    <property type="molecule type" value="Genomic_DNA"/>
</dbReference>
<name>A0AAD6Z7X8_9AGAR</name>
<comment type="caution">
    <text evidence="2">The sequence shown here is derived from an EMBL/GenBank/DDBJ whole genome shotgun (WGS) entry which is preliminary data.</text>
</comment>
<gene>
    <name evidence="2" type="ORF">DFH08DRAFT_973762</name>
</gene>
<accession>A0AAD6Z7X8</accession>
<keyword evidence="1" id="KW-0472">Membrane</keyword>
<protein>
    <submittedName>
        <fullName evidence="2">Uncharacterized protein</fullName>
    </submittedName>
</protein>
<evidence type="ECO:0000313" key="2">
    <source>
        <dbReference type="EMBL" id="KAJ7311664.1"/>
    </source>
</evidence>
<evidence type="ECO:0000256" key="1">
    <source>
        <dbReference type="SAM" id="Phobius"/>
    </source>
</evidence>
<keyword evidence="1" id="KW-1133">Transmembrane helix</keyword>